<dbReference type="SUPFAM" id="SSF57756">
    <property type="entry name" value="Retrovirus zinc finger-like domains"/>
    <property type="match status" value="1"/>
</dbReference>
<gene>
    <name evidence="8" type="ORF">O6P43_008235</name>
</gene>
<accession>A0AAD7M4T4</accession>
<dbReference type="EMBL" id="JARAOO010000004">
    <property type="protein sequence ID" value="KAJ7969978.1"/>
    <property type="molecule type" value="Genomic_DNA"/>
</dbReference>
<dbReference type="PRINTS" id="PR00961">
    <property type="entry name" value="HUDSXLRNA"/>
</dbReference>
<dbReference type="Pfam" id="PF16275">
    <property type="entry name" value="SF1-HH"/>
    <property type="match status" value="1"/>
</dbReference>
<dbReference type="SUPFAM" id="SSF54928">
    <property type="entry name" value="RNA-binding domain, RBD"/>
    <property type="match status" value="1"/>
</dbReference>
<dbReference type="InterPro" id="IPR035979">
    <property type="entry name" value="RBD_domain_sf"/>
</dbReference>
<dbReference type="Pfam" id="PF00076">
    <property type="entry name" value="RRM_1"/>
    <property type="match status" value="1"/>
</dbReference>
<dbReference type="InterPro" id="IPR000504">
    <property type="entry name" value="RRM_dom"/>
</dbReference>
<evidence type="ECO:0000313" key="9">
    <source>
        <dbReference type="Proteomes" id="UP001163823"/>
    </source>
</evidence>
<feature type="compositionally biased region" description="Basic and acidic residues" evidence="6">
    <location>
        <begin position="48"/>
        <end position="70"/>
    </location>
</feature>
<dbReference type="FunFam" id="3.30.70.330:FF:000383">
    <property type="entry name" value="Sex lethal, isoform D"/>
    <property type="match status" value="1"/>
</dbReference>
<dbReference type="SMART" id="SM00322">
    <property type="entry name" value="KH"/>
    <property type="match status" value="1"/>
</dbReference>
<evidence type="ECO:0000256" key="1">
    <source>
        <dbReference type="ARBA" id="ARBA00022737"/>
    </source>
</evidence>
<dbReference type="PROSITE" id="PS50102">
    <property type="entry name" value="RRM"/>
    <property type="match status" value="1"/>
</dbReference>
<reference evidence="8" key="1">
    <citation type="journal article" date="2023" name="Science">
        <title>Elucidation of the pathway for biosynthesis of saponin adjuvants from the soapbark tree.</title>
        <authorList>
            <person name="Reed J."/>
            <person name="Orme A."/>
            <person name="El-Demerdash A."/>
            <person name="Owen C."/>
            <person name="Martin L.B.B."/>
            <person name="Misra R.C."/>
            <person name="Kikuchi S."/>
            <person name="Rejzek M."/>
            <person name="Martin A.C."/>
            <person name="Harkess A."/>
            <person name="Leebens-Mack J."/>
            <person name="Louveau T."/>
            <person name="Stephenson M.J."/>
            <person name="Osbourn A."/>
        </authorList>
    </citation>
    <scope>NUCLEOTIDE SEQUENCE</scope>
    <source>
        <strain evidence="8">S10</strain>
    </source>
</reference>
<protein>
    <submittedName>
        <fullName evidence="8">Branchpoint-bridging protein</fullName>
    </submittedName>
</protein>
<name>A0AAD7M4T4_QUISA</name>
<dbReference type="CDD" id="cd02395">
    <property type="entry name" value="KH-I_BBP"/>
    <property type="match status" value="1"/>
</dbReference>
<evidence type="ECO:0000313" key="8">
    <source>
        <dbReference type="EMBL" id="KAJ7969979.1"/>
    </source>
</evidence>
<feature type="region of interest" description="Disordered" evidence="6">
    <location>
        <begin position="252"/>
        <end position="295"/>
    </location>
</feature>
<dbReference type="InterPro" id="IPR032570">
    <property type="entry name" value="SF1-HH"/>
</dbReference>
<dbReference type="SMART" id="SM00360">
    <property type="entry name" value="RRM"/>
    <property type="match status" value="1"/>
</dbReference>
<dbReference type="InterPro" id="IPR045071">
    <property type="entry name" value="BBP-like"/>
</dbReference>
<keyword evidence="3" id="KW-0862">Zinc</keyword>
<dbReference type="GO" id="GO:0005737">
    <property type="term" value="C:cytoplasm"/>
    <property type="evidence" value="ECO:0007669"/>
    <property type="project" value="UniProtKB-ARBA"/>
</dbReference>
<keyword evidence="2" id="KW-0479">Metal-binding</keyword>
<dbReference type="GO" id="GO:0005634">
    <property type="term" value="C:nucleus"/>
    <property type="evidence" value="ECO:0007669"/>
    <property type="project" value="TreeGrafter"/>
</dbReference>
<dbReference type="Pfam" id="PF22675">
    <property type="entry name" value="KH-I_KHDC4-BBP"/>
    <property type="match status" value="1"/>
</dbReference>
<feature type="compositionally biased region" description="Acidic residues" evidence="6">
    <location>
        <begin position="71"/>
        <end position="116"/>
    </location>
</feature>
<dbReference type="GO" id="GO:0003729">
    <property type="term" value="F:mRNA binding"/>
    <property type="evidence" value="ECO:0007669"/>
    <property type="project" value="TreeGrafter"/>
</dbReference>
<dbReference type="GO" id="GO:1990904">
    <property type="term" value="C:ribonucleoprotein complex"/>
    <property type="evidence" value="ECO:0007669"/>
    <property type="project" value="InterPro"/>
</dbReference>
<feature type="domain" description="RRM" evidence="7">
    <location>
        <begin position="580"/>
        <end position="658"/>
    </location>
</feature>
<dbReference type="PANTHER" id="PTHR11208">
    <property type="entry name" value="RNA-BINDING PROTEIN RELATED"/>
    <property type="match status" value="1"/>
</dbReference>
<dbReference type="GO" id="GO:0009967">
    <property type="term" value="P:positive regulation of signal transduction"/>
    <property type="evidence" value="ECO:0007669"/>
    <property type="project" value="UniProtKB-ARBA"/>
</dbReference>
<keyword evidence="4 5" id="KW-0694">RNA-binding</keyword>
<dbReference type="PROSITE" id="PS50084">
    <property type="entry name" value="KH_TYPE_1"/>
    <property type="match status" value="1"/>
</dbReference>
<proteinExistence type="predicted"/>
<dbReference type="InterPro" id="IPR004087">
    <property type="entry name" value="KH_dom"/>
</dbReference>
<dbReference type="SUPFAM" id="SSF54791">
    <property type="entry name" value="Eukaryotic type KH-domain (KH-domain type I)"/>
    <property type="match status" value="1"/>
</dbReference>
<dbReference type="GO" id="GO:0010629">
    <property type="term" value="P:negative regulation of gene expression"/>
    <property type="evidence" value="ECO:0007669"/>
    <property type="project" value="UniProtKB-ARBA"/>
</dbReference>
<dbReference type="InterPro" id="IPR036612">
    <property type="entry name" value="KH_dom_type_1_sf"/>
</dbReference>
<evidence type="ECO:0000256" key="3">
    <source>
        <dbReference type="ARBA" id="ARBA00022833"/>
    </source>
</evidence>
<dbReference type="Gene3D" id="3.30.70.330">
    <property type="match status" value="1"/>
</dbReference>
<dbReference type="PANTHER" id="PTHR11208:SF45">
    <property type="entry name" value="SPLICING FACTOR 1"/>
    <property type="match status" value="1"/>
</dbReference>
<dbReference type="Proteomes" id="UP001163823">
    <property type="component" value="Chromosome 4"/>
</dbReference>
<evidence type="ECO:0000256" key="4">
    <source>
        <dbReference type="ARBA" id="ARBA00022884"/>
    </source>
</evidence>
<keyword evidence="2" id="KW-0863">Zinc-finger</keyword>
<organism evidence="8 9">
    <name type="scientific">Quillaja saponaria</name>
    <name type="common">Soap bark tree</name>
    <dbReference type="NCBI Taxonomy" id="32244"/>
    <lineage>
        <taxon>Eukaryota</taxon>
        <taxon>Viridiplantae</taxon>
        <taxon>Streptophyta</taxon>
        <taxon>Embryophyta</taxon>
        <taxon>Tracheophyta</taxon>
        <taxon>Spermatophyta</taxon>
        <taxon>Magnoliopsida</taxon>
        <taxon>eudicotyledons</taxon>
        <taxon>Gunneridae</taxon>
        <taxon>Pentapetalae</taxon>
        <taxon>rosids</taxon>
        <taxon>fabids</taxon>
        <taxon>Fabales</taxon>
        <taxon>Quillajaceae</taxon>
        <taxon>Quillaja</taxon>
    </lineage>
</organism>
<comment type="caution">
    <text evidence="8">The sequence shown here is derived from an EMBL/GenBank/DDBJ whole genome shotgun (WGS) entry which is preliminary data.</text>
</comment>
<dbReference type="KEGG" id="qsa:O6P43_008235"/>
<dbReference type="AlphaFoldDB" id="A0AAD7M4T4"/>
<keyword evidence="1" id="KW-0677">Repeat</keyword>
<keyword evidence="9" id="KW-1185">Reference proteome</keyword>
<evidence type="ECO:0000256" key="6">
    <source>
        <dbReference type="SAM" id="MobiDB-lite"/>
    </source>
</evidence>
<dbReference type="InterPro" id="IPR012677">
    <property type="entry name" value="Nucleotide-bd_a/b_plait_sf"/>
</dbReference>
<dbReference type="Gene3D" id="3.30.1370.10">
    <property type="entry name" value="K Homology domain, type 1"/>
    <property type="match status" value="1"/>
</dbReference>
<dbReference type="InterPro" id="IPR002343">
    <property type="entry name" value="Hud_Sxl_RNA"/>
</dbReference>
<evidence type="ECO:0000259" key="7">
    <source>
        <dbReference type="PROSITE" id="PS50102"/>
    </source>
</evidence>
<evidence type="ECO:0000256" key="2">
    <source>
        <dbReference type="ARBA" id="ARBA00022771"/>
    </source>
</evidence>
<feature type="region of interest" description="Disordered" evidence="6">
    <location>
        <begin position="24"/>
        <end position="136"/>
    </location>
</feature>
<dbReference type="EMBL" id="JARAOO010000004">
    <property type="protein sequence ID" value="KAJ7969979.1"/>
    <property type="molecule type" value="Genomic_DNA"/>
</dbReference>
<dbReference type="InterPro" id="IPR036875">
    <property type="entry name" value="Znf_CCHC_sf"/>
</dbReference>
<sequence length="819" mass="90859">MYSSGPSTMWKNKVWHRYCIKVDEANDGSQGEAVQEASEEYIPHHSSSKVDDARYQLGEQAEKEPRREAEEGPEEASNEEPEEGPEEESSEELEECLEEESSEEPEEDPEEDPAEEVEVKQEQEDELGVDPELRKEPGEVLCDEVRLCAVQSILNCNSNETEKPLEEPSEVPSSKPICDFDFVEAECKSGSASDKSNEKKRTLDVTCVSAPLQYNQPWKKCKPEVPSKPKPELGFSGAELYNDSLPALTLNNDCVSKGEGTGSSGKRRRSRWEPPPGGDEVKVDDKACKRRKTRWSTDDSQIKMLGPLQLPDFMKESIVGSNEDPEIQALKAELSEINKKLQEPDLHDDELEDGRCVSREPVRLHERLVRKRQEIISKLIKKNPTFNPPPDYKPSKLFKKLYMPVKEYPEYNFVGLILGPQGNTQKRMENESGAKILLRGKGSTKTPQKSDKEDLHVYIEADNKKSLDAAVAMVEKLLIPVEGMNEHKRAQLEELAVLRRIDNSTCKECSDQGHRQYACPYLQSTFKIIVCDTCGSNSHLTVTCPLTAVSPRCSSSVQGSGLSLSSVQTKRSSGKEISDANLYVAYLPQAVDDNRLTELFSPFGKINKAKVIKDRITGNSKCYGFVKFENSADAAVATAHLNGYKMDGKLLKVRIAGLPPNTESPVLGHLPQQLGLAAATPNLTIQATWCAAPEFMMPEYQASLTDGLQLFSSSICSEYGGPNKEALGFSTPTNITSHPDLSSSGSLNISAKFSRQNSFSLSDSVTQFPGDPDHPSSHFQPYFMTPTFEPNPLIPFGRTPGSGPDPLPWLATTYHLRNT</sequence>
<evidence type="ECO:0000256" key="5">
    <source>
        <dbReference type="PROSITE-ProRule" id="PRU00176"/>
    </source>
</evidence>
<dbReference type="InterPro" id="IPR055256">
    <property type="entry name" value="KH_1_KHDC4/BBP-like"/>
</dbReference>
<dbReference type="GO" id="GO:0048024">
    <property type="term" value="P:regulation of mRNA splicing, via spliceosome"/>
    <property type="evidence" value="ECO:0007669"/>
    <property type="project" value="TreeGrafter"/>
</dbReference>
<dbReference type="GO" id="GO:0008270">
    <property type="term" value="F:zinc ion binding"/>
    <property type="evidence" value="ECO:0007669"/>
    <property type="project" value="UniProtKB-KW"/>
</dbReference>